<name>A0A1V6TJ11_PENNA</name>
<evidence type="ECO:0000313" key="1">
    <source>
        <dbReference type="EMBL" id="OQE25930.1"/>
    </source>
</evidence>
<feature type="non-terminal residue" evidence="1">
    <location>
        <position position="25"/>
    </location>
</feature>
<reference evidence="2" key="1">
    <citation type="journal article" date="2017" name="Nat. Microbiol.">
        <title>Global analysis of biosynthetic gene clusters reveals vast potential of secondary metabolite production in Penicillium species.</title>
        <authorList>
            <person name="Nielsen J.C."/>
            <person name="Grijseels S."/>
            <person name="Prigent S."/>
            <person name="Ji B."/>
            <person name="Dainat J."/>
            <person name="Nielsen K.F."/>
            <person name="Frisvad J.C."/>
            <person name="Workman M."/>
            <person name="Nielsen J."/>
        </authorList>
    </citation>
    <scope>NUCLEOTIDE SEQUENCE [LARGE SCALE GENOMIC DNA]</scope>
    <source>
        <strain evidence="2">IBT 13039</strain>
    </source>
</reference>
<evidence type="ECO:0000313" key="2">
    <source>
        <dbReference type="Proteomes" id="UP000191691"/>
    </source>
</evidence>
<dbReference type="AlphaFoldDB" id="A0A1V6TJ11"/>
<gene>
    <name evidence="1" type="ORF">PENNAL_c0999G04130</name>
</gene>
<dbReference type="EMBL" id="MOOB01000999">
    <property type="protein sequence ID" value="OQE25930.1"/>
    <property type="molecule type" value="Genomic_DNA"/>
</dbReference>
<comment type="caution">
    <text evidence="1">The sequence shown here is derived from an EMBL/GenBank/DDBJ whole genome shotgun (WGS) entry which is preliminary data.</text>
</comment>
<dbReference type="Proteomes" id="UP000191691">
    <property type="component" value="Unassembled WGS sequence"/>
</dbReference>
<keyword evidence="2" id="KW-1185">Reference proteome</keyword>
<protein>
    <submittedName>
        <fullName evidence="1">Uncharacterized protein</fullName>
    </submittedName>
</protein>
<proteinExistence type="predicted"/>
<accession>A0A1V6TJ11</accession>
<organism evidence="1 2">
    <name type="scientific">Penicillium nalgiovense</name>
    <dbReference type="NCBI Taxonomy" id="60175"/>
    <lineage>
        <taxon>Eukaryota</taxon>
        <taxon>Fungi</taxon>
        <taxon>Dikarya</taxon>
        <taxon>Ascomycota</taxon>
        <taxon>Pezizomycotina</taxon>
        <taxon>Eurotiomycetes</taxon>
        <taxon>Eurotiomycetidae</taxon>
        <taxon>Eurotiales</taxon>
        <taxon>Aspergillaceae</taxon>
        <taxon>Penicillium</taxon>
    </lineage>
</organism>
<sequence>MMFVWKPDSADSVYHRLRVPYPNRA</sequence>